<proteinExistence type="predicted"/>
<dbReference type="GO" id="GO:0030288">
    <property type="term" value="C:outer membrane-bounded periplasmic space"/>
    <property type="evidence" value="ECO:0007669"/>
    <property type="project" value="TreeGrafter"/>
</dbReference>
<feature type="chain" id="PRO_5039031987" evidence="2">
    <location>
        <begin position="27"/>
        <end position="370"/>
    </location>
</feature>
<dbReference type="OrthoDB" id="366726at2"/>
<keyword evidence="4" id="KW-1185">Reference proteome</keyword>
<dbReference type="STRING" id="1459.AF332_23985"/>
<keyword evidence="1 2" id="KW-0732">Signal</keyword>
<evidence type="ECO:0000313" key="3">
    <source>
        <dbReference type="EMBL" id="KON89582.1"/>
    </source>
</evidence>
<dbReference type="GO" id="GO:0030976">
    <property type="term" value="F:thiamine pyrophosphate binding"/>
    <property type="evidence" value="ECO:0007669"/>
    <property type="project" value="TreeGrafter"/>
</dbReference>
<comment type="caution">
    <text evidence="3">The sequence shown here is derived from an EMBL/GenBank/DDBJ whole genome shotgun (WGS) entry which is preliminary data.</text>
</comment>
<dbReference type="Proteomes" id="UP000037109">
    <property type="component" value="Unassembled WGS sequence"/>
</dbReference>
<dbReference type="GO" id="GO:0015888">
    <property type="term" value="P:thiamine transport"/>
    <property type="evidence" value="ECO:0007669"/>
    <property type="project" value="TreeGrafter"/>
</dbReference>
<dbReference type="SUPFAM" id="SSF53850">
    <property type="entry name" value="Periplasmic binding protein-like II"/>
    <property type="match status" value="1"/>
</dbReference>
<dbReference type="PANTHER" id="PTHR30006">
    <property type="entry name" value="THIAMINE-BINDING PERIPLASMIC PROTEIN-RELATED"/>
    <property type="match status" value="1"/>
</dbReference>
<dbReference type="Pfam" id="PF13343">
    <property type="entry name" value="SBP_bac_6"/>
    <property type="match status" value="1"/>
</dbReference>
<dbReference type="Gene3D" id="3.40.190.10">
    <property type="entry name" value="Periplasmic binding protein-like II"/>
    <property type="match status" value="2"/>
</dbReference>
<name>A0A0M0GJB3_SPOGL</name>
<dbReference type="GO" id="GO:0030975">
    <property type="term" value="F:thiamine binding"/>
    <property type="evidence" value="ECO:0007669"/>
    <property type="project" value="TreeGrafter"/>
</dbReference>
<dbReference type="PROSITE" id="PS51257">
    <property type="entry name" value="PROKAR_LIPOPROTEIN"/>
    <property type="match status" value="1"/>
</dbReference>
<evidence type="ECO:0000256" key="2">
    <source>
        <dbReference type="SAM" id="SignalP"/>
    </source>
</evidence>
<dbReference type="PANTHER" id="PTHR30006:SF2">
    <property type="entry name" value="ABC TRANSPORTER SUBSTRATE-BINDING PROTEIN"/>
    <property type="match status" value="1"/>
</dbReference>
<protein>
    <submittedName>
        <fullName evidence="3">ABC transporter substrate-binding protein</fullName>
    </submittedName>
</protein>
<dbReference type="RefSeq" id="WP_053436946.1">
    <property type="nucleotide sequence ID" value="NZ_LGUF01000007.1"/>
</dbReference>
<evidence type="ECO:0000313" key="4">
    <source>
        <dbReference type="Proteomes" id="UP000037109"/>
    </source>
</evidence>
<organism evidence="3 4">
    <name type="scientific">Sporosarcina globispora</name>
    <name type="common">Bacillus globisporus</name>
    <dbReference type="NCBI Taxonomy" id="1459"/>
    <lineage>
        <taxon>Bacteria</taxon>
        <taxon>Bacillati</taxon>
        <taxon>Bacillota</taxon>
        <taxon>Bacilli</taxon>
        <taxon>Bacillales</taxon>
        <taxon>Caryophanaceae</taxon>
        <taxon>Sporosarcina</taxon>
    </lineage>
</organism>
<dbReference type="EMBL" id="LGUF01000007">
    <property type="protein sequence ID" value="KON89582.1"/>
    <property type="molecule type" value="Genomic_DNA"/>
</dbReference>
<feature type="signal peptide" evidence="2">
    <location>
        <begin position="1"/>
        <end position="26"/>
    </location>
</feature>
<accession>A0A0M0GJB3</accession>
<reference evidence="4" key="1">
    <citation type="submission" date="2015-07" db="EMBL/GenBank/DDBJ databases">
        <title>Fjat-10036 dsm4.</title>
        <authorList>
            <person name="Liu B."/>
            <person name="Wang J."/>
            <person name="Zhu Y."/>
            <person name="Liu G."/>
            <person name="Chen Q."/>
            <person name="Chen Z."/>
            <person name="Lan J."/>
            <person name="Che J."/>
            <person name="Ge C."/>
            <person name="Shi H."/>
            <person name="Pan Z."/>
            <person name="Liu X."/>
        </authorList>
    </citation>
    <scope>NUCLEOTIDE SEQUENCE [LARGE SCALE GENOMIC DNA]</scope>
    <source>
        <strain evidence="4">DSM 4</strain>
    </source>
</reference>
<sequence length="370" mass="40954">MNYTFKKKGYKSIQAMMLGISVLGLAGCGANKEEAAPVVSDTESLTLQEIETKAKEEGEINSVGMPDSWANWGETWTEVTDKYTLKHTDTDLSSAEEIAKMESEKENATADIGDVGVSFGPIAEQKELTLPYKTSYWDELPEWAKDDNGDWVVGYQGTIAFLTNKELVKNPPKSWDDILNGDYKVTVGDVQRGAQNQMAVLAAAMAYGGDETNLQPGIDFFTKLAKQGRLSLTDAKPANIEKGEVEVALVWDFNALGYAEQINRDQFDVSIPSEGSVVSGYATIINKYAKHPHAAMATREYILSDEGQINLAKGFARPIRDVELPKEVAEKMVPEEQYKNAKPIEDSKAWEESVKTLPQVWQEEVLVHVK</sequence>
<dbReference type="AlphaFoldDB" id="A0A0M0GJB3"/>
<evidence type="ECO:0000256" key="1">
    <source>
        <dbReference type="ARBA" id="ARBA00022729"/>
    </source>
</evidence>
<gene>
    <name evidence="3" type="ORF">AF332_23985</name>
</gene>
<dbReference type="PATRIC" id="fig|1459.3.peg.5287"/>